<evidence type="ECO:0000259" key="1">
    <source>
        <dbReference type="PROSITE" id="PS50011"/>
    </source>
</evidence>
<evidence type="ECO:0000313" key="2">
    <source>
        <dbReference type="EMBL" id="PYI09135.1"/>
    </source>
</evidence>
<feature type="domain" description="Protein kinase" evidence="1">
    <location>
        <begin position="37"/>
        <end position="270"/>
    </location>
</feature>
<dbReference type="STRING" id="1448318.A0A319ENA2"/>
<dbReference type="GO" id="GO:0005524">
    <property type="term" value="F:ATP binding"/>
    <property type="evidence" value="ECO:0007669"/>
    <property type="project" value="InterPro"/>
</dbReference>
<dbReference type="SUPFAM" id="SSF56112">
    <property type="entry name" value="Protein kinase-like (PK-like)"/>
    <property type="match status" value="1"/>
</dbReference>
<accession>A0A319ENA2</accession>
<gene>
    <name evidence="2" type="ORF">BO78DRAFT_337813</name>
</gene>
<organism evidence="2 3">
    <name type="scientific">Aspergillus sclerotiicarbonarius (strain CBS 121057 / IBT 28362)</name>
    <dbReference type="NCBI Taxonomy" id="1448318"/>
    <lineage>
        <taxon>Eukaryota</taxon>
        <taxon>Fungi</taxon>
        <taxon>Dikarya</taxon>
        <taxon>Ascomycota</taxon>
        <taxon>Pezizomycotina</taxon>
        <taxon>Eurotiomycetes</taxon>
        <taxon>Eurotiomycetidae</taxon>
        <taxon>Eurotiales</taxon>
        <taxon>Aspergillaceae</taxon>
        <taxon>Aspergillus</taxon>
        <taxon>Aspergillus subgen. Circumdati</taxon>
    </lineage>
</organism>
<sequence>MDSEYFDWVEDFELRVQLAKTSTPTEWRMSPIAKEKIRIHENFRHGTIEEVTGVCKATQIAGPSPGQEAIVKIKIQLSHWEDETRDLLSPEAYRETNNLSQLTDEHCSSTPAFIARAQFVQGDDGHLPGGYIVFILMERVPGRDLGCFPELTLEERDQARIAFIKALWEFRSHGFLHRDPRRENIIWDRDAQKCYIVDLEDAEDCKLKRTGIDPRLELSLWNLHGRQSQSAENHLDDDAMIPPEREEGSKIYDRDELLALLINRATQRSV</sequence>
<dbReference type="GO" id="GO:0004672">
    <property type="term" value="F:protein kinase activity"/>
    <property type="evidence" value="ECO:0007669"/>
    <property type="project" value="InterPro"/>
</dbReference>
<dbReference type="VEuPathDB" id="FungiDB:BO78DRAFT_337813"/>
<dbReference type="InterPro" id="IPR011009">
    <property type="entry name" value="Kinase-like_dom_sf"/>
</dbReference>
<protein>
    <recommendedName>
        <fullName evidence="1">Protein kinase domain-containing protein</fullName>
    </recommendedName>
</protein>
<dbReference type="PROSITE" id="PS50011">
    <property type="entry name" value="PROTEIN_KINASE_DOM"/>
    <property type="match status" value="1"/>
</dbReference>
<dbReference type="Gene3D" id="1.10.510.10">
    <property type="entry name" value="Transferase(Phosphotransferase) domain 1"/>
    <property type="match status" value="1"/>
</dbReference>
<dbReference type="InterPro" id="IPR000719">
    <property type="entry name" value="Prot_kinase_dom"/>
</dbReference>
<dbReference type="EMBL" id="KZ826329">
    <property type="protein sequence ID" value="PYI09135.1"/>
    <property type="molecule type" value="Genomic_DNA"/>
</dbReference>
<proteinExistence type="predicted"/>
<evidence type="ECO:0000313" key="3">
    <source>
        <dbReference type="Proteomes" id="UP000248423"/>
    </source>
</evidence>
<dbReference type="AlphaFoldDB" id="A0A319ENA2"/>
<reference evidence="2 3" key="1">
    <citation type="submission" date="2018-02" db="EMBL/GenBank/DDBJ databases">
        <title>The genomes of Aspergillus section Nigri reveals drivers in fungal speciation.</title>
        <authorList>
            <consortium name="DOE Joint Genome Institute"/>
            <person name="Vesth T.C."/>
            <person name="Nybo J."/>
            <person name="Theobald S."/>
            <person name="Brandl J."/>
            <person name="Frisvad J.C."/>
            <person name="Nielsen K.F."/>
            <person name="Lyhne E.K."/>
            <person name="Kogle M.E."/>
            <person name="Kuo A."/>
            <person name="Riley R."/>
            <person name="Clum A."/>
            <person name="Nolan M."/>
            <person name="Lipzen A."/>
            <person name="Salamov A."/>
            <person name="Henrissat B."/>
            <person name="Wiebenga A."/>
            <person name="De vries R.P."/>
            <person name="Grigoriev I.V."/>
            <person name="Mortensen U.H."/>
            <person name="Andersen M.R."/>
            <person name="Baker S.E."/>
        </authorList>
    </citation>
    <scope>NUCLEOTIDE SEQUENCE [LARGE SCALE GENOMIC DNA]</scope>
    <source>
        <strain evidence="2 3">CBS 121057</strain>
    </source>
</reference>
<name>A0A319ENA2_ASPSB</name>
<dbReference type="OrthoDB" id="4207132at2759"/>
<keyword evidence="3" id="KW-1185">Reference proteome</keyword>
<dbReference type="Proteomes" id="UP000248423">
    <property type="component" value="Unassembled WGS sequence"/>
</dbReference>